<protein>
    <submittedName>
        <fullName evidence="2">Cobyrinic acid a,c-diamide synthase</fullName>
    </submittedName>
</protein>
<accession>Q2JAZ1</accession>
<name>Q2JAZ1_FRACC</name>
<evidence type="ECO:0000313" key="2">
    <source>
        <dbReference type="EMBL" id="ABD11551.1"/>
    </source>
</evidence>
<dbReference type="InterPro" id="IPR025669">
    <property type="entry name" value="AAA_dom"/>
</dbReference>
<dbReference type="PANTHER" id="PTHR13696:SF99">
    <property type="entry name" value="COBYRINIC ACID AC-DIAMIDE SYNTHASE"/>
    <property type="match status" value="1"/>
</dbReference>
<dbReference type="EMBL" id="CP000249">
    <property type="protein sequence ID" value="ABD11551.1"/>
    <property type="molecule type" value="Genomic_DNA"/>
</dbReference>
<dbReference type="PANTHER" id="PTHR13696">
    <property type="entry name" value="P-LOOP CONTAINING NUCLEOSIDE TRIPHOSPHATE HYDROLASE"/>
    <property type="match status" value="1"/>
</dbReference>
<evidence type="ECO:0000259" key="1">
    <source>
        <dbReference type="Pfam" id="PF13614"/>
    </source>
</evidence>
<sequence>MMQVATVVNSKGGVGKTTLTANVGAELARRGRRVLLLDLDFQASLTHSFYRPADVERQIDRRTVADWYMAAGRRGAGPDLMRYVSWPQEVRAHTRRNGGELAIVASAPKLEGVAARLGVELGDPSSRRYQDRHRRVVMRLADGLRLLRREGFDYVLIDCRPDFEILTRSAIVASEGVLVPAQPERLATFGIRHLTERLTDFKKNNFEILGWSPSGENRVEDLAPAFLGVVFTRVRHGGGGPGPTPSSQRVIDEVRRLFPTFTAMMRESLDFQTGVDRLLPAVFGLRPDIATEIRALVDEFESRIGP</sequence>
<feature type="domain" description="AAA" evidence="1">
    <location>
        <begin position="2"/>
        <end position="204"/>
    </location>
</feature>
<organism evidence="2 3">
    <name type="scientific">Frankia casuarinae (strain DSM 45818 / CECT 9043 / HFP020203 / CcI3)</name>
    <dbReference type="NCBI Taxonomy" id="106370"/>
    <lineage>
        <taxon>Bacteria</taxon>
        <taxon>Bacillati</taxon>
        <taxon>Actinomycetota</taxon>
        <taxon>Actinomycetes</taxon>
        <taxon>Frankiales</taxon>
        <taxon>Frankiaceae</taxon>
        <taxon>Frankia</taxon>
    </lineage>
</organism>
<dbReference type="AlphaFoldDB" id="Q2JAZ1"/>
<dbReference type="InterPro" id="IPR050678">
    <property type="entry name" value="DNA_Partitioning_ATPase"/>
</dbReference>
<dbReference type="Gene3D" id="3.40.50.300">
    <property type="entry name" value="P-loop containing nucleotide triphosphate hydrolases"/>
    <property type="match status" value="1"/>
</dbReference>
<dbReference type="SUPFAM" id="SSF52540">
    <property type="entry name" value="P-loop containing nucleoside triphosphate hydrolases"/>
    <property type="match status" value="1"/>
</dbReference>
<gene>
    <name evidence="2" type="ordered locus">Francci3_2181</name>
</gene>
<dbReference type="CDD" id="cd02042">
    <property type="entry name" value="ParAB_family"/>
    <property type="match status" value="1"/>
</dbReference>
<dbReference type="Pfam" id="PF13614">
    <property type="entry name" value="AAA_31"/>
    <property type="match status" value="1"/>
</dbReference>
<dbReference type="STRING" id="106370.Francci3_2181"/>
<dbReference type="PhylomeDB" id="Q2JAZ1"/>
<keyword evidence="3" id="KW-1185">Reference proteome</keyword>
<dbReference type="eggNOG" id="COG1192">
    <property type="taxonomic scope" value="Bacteria"/>
</dbReference>
<reference evidence="2 3" key="1">
    <citation type="journal article" date="2007" name="Genome Res.">
        <title>Genome characteristics of facultatively symbiotic Frankia sp. strains reflect host range and host plant biogeography.</title>
        <authorList>
            <person name="Normand P."/>
            <person name="Lapierre P."/>
            <person name="Tisa L.S."/>
            <person name="Gogarten J.P."/>
            <person name="Alloisio N."/>
            <person name="Bagnarol E."/>
            <person name="Bassi C.A."/>
            <person name="Berry A.M."/>
            <person name="Bickhart D.M."/>
            <person name="Choisne N."/>
            <person name="Couloux A."/>
            <person name="Cournoyer B."/>
            <person name="Cruveiller S."/>
            <person name="Daubin V."/>
            <person name="Demange N."/>
            <person name="Francino M.P."/>
            <person name="Goltsman E."/>
            <person name="Huang Y."/>
            <person name="Kopp O.R."/>
            <person name="Labarre L."/>
            <person name="Lapidus A."/>
            <person name="Lavire C."/>
            <person name="Marechal J."/>
            <person name="Martinez M."/>
            <person name="Mastronunzio J.E."/>
            <person name="Mullin B.C."/>
            <person name="Niemann J."/>
            <person name="Pujic P."/>
            <person name="Rawnsley T."/>
            <person name="Rouy Z."/>
            <person name="Schenowitz C."/>
            <person name="Sellstedt A."/>
            <person name="Tavares F."/>
            <person name="Tomkins J.P."/>
            <person name="Vallenet D."/>
            <person name="Valverde C."/>
            <person name="Wall L.G."/>
            <person name="Wang Y."/>
            <person name="Medigue C."/>
            <person name="Benson D.R."/>
        </authorList>
    </citation>
    <scope>NUCLEOTIDE SEQUENCE [LARGE SCALE GENOMIC DNA]</scope>
    <source>
        <strain evidence="3">DSM 45818 / CECT 9043 / CcI3</strain>
    </source>
</reference>
<dbReference type="Proteomes" id="UP000001937">
    <property type="component" value="Chromosome"/>
</dbReference>
<evidence type="ECO:0000313" key="3">
    <source>
        <dbReference type="Proteomes" id="UP000001937"/>
    </source>
</evidence>
<dbReference type="RefSeq" id="WP_011436598.1">
    <property type="nucleotide sequence ID" value="NC_007777.1"/>
</dbReference>
<proteinExistence type="predicted"/>
<dbReference type="InterPro" id="IPR027417">
    <property type="entry name" value="P-loop_NTPase"/>
</dbReference>
<dbReference type="HOGENOM" id="CLU_037612_4_0_11"/>
<dbReference type="KEGG" id="fra:Francci3_2181"/>